<name>A0A512RNE5_9BACT</name>
<dbReference type="PRINTS" id="PR00119">
    <property type="entry name" value="CATATPASE"/>
</dbReference>
<dbReference type="Gene3D" id="1.20.1110.10">
    <property type="entry name" value="Calcium-transporting ATPase, transmembrane domain"/>
    <property type="match status" value="1"/>
</dbReference>
<dbReference type="GO" id="GO:0005524">
    <property type="term" value="F:ATP binding"/>
    <property type="evidence" value="ECO:0007669"/>
    <property type="project" value="UniProtKB-KW"/>
</dbReference>
<dbReference type="PROSITE" id="PS00154">
    <property type="entry name" value="ATPASE_E1_E2"/>
    <property type="match status" value="1"/>
</dbReference>
<dbReference type="Pfam" id="PF00689">
    <property type="entry name" value="Cation_ATPase_C"/>
    <property type="match status" value="1"/>
</dbReference>
<evidence type="ECO:0000256" key="2">
    <source>
        <dbReference type="ARBA" id="ARBA00005675"/>
    </source>
</evidence>
<dbReference type="Gene3D" id="3.40.50.1000">
    <property type="entry name" value="HAD superfamily/HAD-like"/>
    <property type="match status" value="1"/>
</dbReference>
<sequence length="862" mass="94308">MNTRMQTQEAPPHQLQQEELTAKLQSDVQKGLTDEAVAQRLEEYGQNTIESHKRISPWMILLHQFKSPVVYLLLVAAAMSVFFREWPDAIAIGIVILLNAVIGFVMELQAERSMKALEKMTRLSAKVLRNGSLKEVPVENIVPGDILFLEAGDLVAADGRIADATELQADESALTGESVPVEKETDALEADTPLAERTNMVYKGTFIRKGNAHVLVTATGMKTELGDIASMVAGAKKTATPLEKKLEDFSKRLIGITVVIVLLIFGAGLLNKVPFMDMLQTSIALAVAAIPEGLPIVATLALARGMIQMAKHQVIVKKLSAVETLGAATMICTDKTGTLTENKMEVTAAVLDEGKIDFREKQNDSKSLPYLQRVAVLCNNASLAEETGDPLEVSLLQFAERSGADVQQLQASWQKKGEAPFNSDTKVMGTIHQQEKEIFISAKGATENLVDYCTHIFRNGQTEPFSDADKKEWLKKTDQLAASGLKPLAFAMKETDNAEKDFMHDLVFLGIAGFMDPPRPDVQQVIHECHTAGIGIMMLTGDHPATAANIAKQLGISSDEKDQVINGKDMDAQRDQWLQSTVFARVSPKQKLDLVDALQQQHHIVAMTGDGVNDAPALKKADIGIAMGIRGTQVSQEVADMVLKDDSFASIVQAIKQGRIIFENIRRFIIFLLSCNVSELLVIGVIALLNLPFQLVALQILFINLITDVLPAMALGFTKGDETVMQKKPKDPRQPILDKRKWISIWVYAAVIGGSAVAAAFTTEGHANNALFFTLIFSQLLHAFSMTAAKEKFFSGPVFRNVYVWGAVLLSIAITLLTLTIPPVAEALRLEQMEWRNWGVIVLCSAGSLLVIRLLKALKLVS</sequence>
<dbReference type="GO" id="GO:0036376">
    <property type="term" value="P:sodium ion export across plasma membrane"/>
    <property type="evidence" value="ECO:0007669"/>
    <property type="project" value="TreeGrafter"/>
</dbReference>
<feature type="domain" description="Cation-transporting P-type ATPase N-terminal" evidence="11">
    <location>
        <begin position="11"/>
        <end position="85"/>
    </location>
</feature>
<dbReference type="InterPro" id="IPR001757">
    <property type="entry name" value="P_typ_ATPase"/>
</dbReference>
<accession>A0A512RNE5</accession>
<dbReference type="Gene3D" id="2.70.150.10">
    <property type="entry name" value="Calcium-transporting ATPase, cytoplasmic transduction domain A"/>
    <property type="match status" value="1"/>
</dbReference>
<dbReference type="PANTHER" id="PTHR43294:SF21">
    <property type="entry name" value="CATION TRANSPORTING ATPASE"/>
    <property type="match status" value="1"/>
</dbReference>
<dbReference type="GO" id="GO:0016887">
    <property type="term" value="F:ATP hydrolysis activity"/>
    <property type="evidence" value="ECO:0007669"/>
    <property type="project" value="InterPro"/>
</dbReference>
<organism evidence="12 13">
    <name type="scientific">Chitinophaga cymbidii</name>
    <dbReference type="NCBI Taxonomy" id="1096750"/>
    <lineage>
        <taxon>Bacteria</taxon>
        <taxon>Pseudomonadati</taxon>
        <taxon>Bacteroidota</taxon>
        <taxon>Chitinophagia</taxon>
        <taxon>Chitinophagales</taxon>
        <taxon>Chitinophagaceae</taxon>
        <taxon>Chitinophaga</taxon>
    </lineage>
</organism>
<dbReference type="SUPFAM" id="SSF81660">
    <property type="entry name" value="Metal cation-transporting ATPase, ATP-binding domain N"/>
    <property type="match status" value="1"/>
</dbReference>
<comment type="caution">
    <text evidence="12">The sequence shown here is derived from an EMBL/GenBank/DDBJ whole genome shotgun (WGS) entry which is preliminary data.</text>
</comment>
<dbReference type="AlphaFoldDB" id="A0A512RNE5"/>
<feature type="transmembrane region" description="Helical" evidence="10">
    <location>
        <begin position="668"/>
        <end position="689"/>
    </location>
</feature>
<evidence type="ECO:0000256" key="7">
    <source>
        <dbReference type="ARBA" id="ARBA00022967"/>
    </source>
</evidence>
<dbReference type="OrthoDB" id="9770315at2"/>
<dbReference type="Pfam" id="PF00122">
    <property type="entry name" value="E1-E2_ATPase"/>
    <property type="match status" value="1"/>
</dbReference>
<dbReference type="InterPro" id="IPR050510">
    <property type="entry name" value="Cation_transp_ATPase_P-type"/>
</dbReference>
<evidence type="ECO:0000256" key="9">
    <source>
        <dbReference type="ARBA" id="ARBA00023136"/>
    </source>
</evidence>
<feature type="transmembrane region" description="Helical" evidence="10">
    <location>
        <begin position="89"/>
        <end position="110"/>
    </location>
</feature>
<evidence type="ECO:0000256" key="1">
    <source>
        <dbReference type="ARBA" id="ARBA00004651"/>
    </source>
</evidence>
<evidence type="ECO:0000256" key="4">
    <source>
        <dbReference type="ARBA" id="ARBA00022692"/>
    </source>
</evidence>
<dbReference type="SFLD" id="SFLDS00003">
    <property type="entry name" value="Haloacid_Dehalogenase"/>
    <property type="match status" value="1"/>
</dbReference>
<dbReference type="InterPro" id="IPR059000">
    <property type="entry name" value="ATPase_P-type_domA"/>
</dbReference>
<keyword evidence="3" id="KW-1003">Cell membrane</keyword>
<keyword evidence="5" id="KW-0547">Nucleotide-binding</keyword>
<dbReference type="InterPro" id="IPR004014">
    <property type="entry name" value="ATPase_P-typ_cation-transptr_N"/>
</dbReference>
<feature type="transmembrane region" description="Helical" evidence="10">
    <location>
        <begin position="282"/>
        <end position="303"/>
    </location>
</feature>
<keyword evidence="6" id="KW-0067">ATP-binding</keyword>
<feature type="transmembrane region" description="Helical" evidence="10">
    <location>
        <begin position="253"/>
        <end position="270"/>
    </location>
</feature>
<dbReference type="Gene3D" id="3.40.1110.10">
    <property type="entry name" value="Calcium-transporting ATPase, cytoplasmic domain N"/>
    <property type="match status" value="1"/>
</dbReference>
<proteinExistence type="inferred from homology"/>
<dbReference type="InterPro" id="IPR018303">
    <property type="entry name" value="ATPase_P-typ_P_site"/>
</dbReference>
<dbReference type="Pfam" id="PF13246">
    <property type="entry name" value="Cation_ATPase"/>
    <property type="match status" value="1"/>
</dbReference>
<dbReference type="SUPFAM" id="SSF81665">
    <property type="entry name" value="Calcium ATPase, transmembrane domain M"/>
    <property type="match status" value="1"/>
</dbReference>
<dbReference type="RefSeq" id="WP_146864587.1">
    <property type="nucleotide sequence ID" value="NZ_BKAU01000004.1"/>
</dbReference>
<dbReference type="GO" id="GO:0005391">
    <property type="term" value="F:P-type sodium:potassium-exchanging transporter activity"/>
    <property type="evidence" value="ECO:0007669"/>
    <property type="project" value="TreeGrafter"/>
</dbReference>
<dbReference type="GO" id="GO:0005886">
    <property type="term" value="C:plasma membrane"/>
    <property type="evidence" value="ECO:0007669"/>
    <property type="project" value="UniProtKB-SubCell"/>
</dbReference>
<dbReference type="GO" id="GO:1902600">
    <property type="term" value="P:proton transmembrane transport"/>
    <property type="evidence" value="ECO:0007669"/>
    <property type="project" value="TreeGrafter"/>
</dbReference>
<dbReference type="InterPro" id="IPR006068">
    <property type="entry name" value="ATPase_P-typ_cation-transptr_C"/>
</dbReference>
<keyword evidence="4 10" id="KW-0812">Transmembrane</keyword>
<dbReference type="InterPro" id="IPR044492">
    <property type="entry name" value="P_typ_ATPase_HD_dom"/>
</dbReference>
<dbReference type="InterPro" id="IPR023214">
    <property type="entry name" value="HAD_sf"/>
</dbReference>
<dbReference type="PRINTS" id="PR00120">
    <property type="entry name" value="HATPASE"/>
</dbReference>
<evidence type="ECO:0000256" key="10">
    <source>
        <dbReference type="SAM" id="Phobius"/>
    </source>
</evidence>
<dbReference type="SFLD" id="SFLDG00002">
    <property type="entry name" value="C1.7:_P-type_atpase_like"/>
    <property type="match status" value="1"/>
</dbReference>
<comment type="subcellular location">
    <subcellularLocation>
        <location evidence="1">Cell membrane</location>
        <topology evidence="1">Multi-pass membrane protein</topology>
    </subcellularLocation>
</comment>
<keyword evidence="7" id="KW-1278">Translocase</keyword>
<dbReference type="InterPro" id="IPR036412">
    <property type="entry name" value="HAD-like_sf"/>
</dbReference>
<dbReference type="InterPro" id="IPR008250">
    <property type="entry name" value="ATPase_P-typ_transduc_dom_A_sf"/>
</dbReference>
<protein>
    <submittedName>
        <fullName evidence="12">ATPase</fullName>
    </submittedName>
</protein>
<gene>
    <name evidence="12" type="ORF">CCY01nite_34840</name>
</gene>
<feature type="transmembrane region" description="Helical" evidence="10">
    <location>
        <begin position="743"/>
        <end position="763"/>
    </location>
</feature>
<dbReference type="GO" id="GO:0006883">
    <property type="term" value="P:intracellular sodium ion homeostasis"/>
    <property type="evidence" value="ECO:0007669"/>
    <property type="project" value="TreeGrafter"/>
</dbReference>
<evidence type="ECO:0000256" key="5">
    <source>
        <dbReference type="ARBA" id="ARBA00022741"/>
    </source>
</evidence>
<evidence type="ECO:0000313" key="12">
    <source>
        <dbReference type="EMBL" id="GEP97224.1"/>
    </source>
</evidence>
<dbReference type="GO" id="GO:1990573">
    <property type="term" value="P:potassium ion import across plasma membrane"/>
    <property type="evidence" value="ECO:0007669"/>
    <property type="project" value="TreeGrafter"/>
</dbReference>
<feature type="transmembrane region" description="Helical" evidence="10">
    <location>
        <begin position="801"/>
        <end position="825"/>
    </location>
</feature>
<dbReference type="Pfam" id="PF00690">
    <property type="entry name" value="Cation_ATPase_N"/>
    <property type="match status" value="1"/>
</dbReference>
<evidence type="ECO:0000256" key="3">
    <source>
        <dbReference type="ARBA" id="ARBA00022475"/>
    </source>
</evidence>
<evidence type="ECO:0000256" key="6">
    <source>
        <dbReference type="ARBA" id="ARBA00022840"/>
    </source>
</evidence>
<dbReference type="SFLD" id="SFLDF00027">
    <property type="entry name" value="p-type_atpase"/>
    <property type="match status" value="1"/>
</dbReference>
<dbReference type="SUPFAM" id="SSF81653">
    <property type="entry name" value="Calcium ATPase, transduction domain A"/>
    <property type="match status" value="1"/>
</dbReference>
<dbReference type="InterPro" id="IPR023299">
    <property type="entry name" value="ATPase_P-typ_cyto_dom_N"/>
</dbReference>
<dbReference type="PANTHER" id="PTHR43294">
    <property type="entry name" value="SODIUM/POTASSIUM-TRANSPORTING ATPASE SUBUNIT ALPHA"/>
    <property type="match status" value="1"/>
</dbReference>
<keyword evidence="9 10" id="KW-0472">Membrane</keyword>
<reference evidence="12 13" key="1">
    <citation type="submission" date="2019-07" db="EMBL/GenBank/DDBJ databases">
        <title>Whole genome shotgun sequence of Chitinophaga cymbidii NBRC 109752.</title>
        <authorList>
            <person name="Hosoyama A."/>
            <person name="Uohara A."/>
            <person name="Ohji S."/>
            <person name="Ichikawa N."/>
        </authorList>
    </citation>
    <scope>NUCLEOTIDE SEQUENCE [LARGE SCALE GENOMIC DNA]</scope>
    <source>
        <strain evidence="12 13">NBRC 109752</strain>
    </source>
</reference>
<comment type="similarity">
    <text evidence="2">Belongs to the cation transport ATPase (P-type) (TC 3.A.3) family. Type IIA subfamily.</text>
</comment>
<keyword evidence="8 10" id="KW-1133">Transmembrane helix</keyword>
<dbReference type="SUPFAM" id="SSF56784">
    <property type="entry name" value="HAD-like"/>
    <property type="match status" value="1"/>
</dbReference>
<feature type="transmembrane region" description="Helical" evidence="10">
    <location>
        <begin position="695"/>
        <end position="718"/>
    </location>
</feature>
<evidence type="ECO:0000313" key="13">
    <source>
        <dbReference type="Proteomes" id="UP000321436"/>
    </source>
</evidence>
<feature type="transmembrane region" description="Helical" evidence="10">
    <location>
        <begin position="769"/>
        <end position="789"/>
    </location>
</feature>
<dbReference type="GO" id="GO:0030007">
    <property type="term" value="P:intracellular potassium ion homeostasis"/>
    <property type="evidence" value="ECO:0007669"/>
    <property type="project" value="TreeGrafter"/>
</dbReference>
<keyword evidence="13" id="KW-1185">Reference proteome</keyword>
<dbReference type="EMBL" id="BKAU01000004">
    <property type="protein sequence ID" value="GEP97224.1"/>
    <property type="molecule type" value="Genomic_DNA"/>
</dbReference>
<feature type="transmembrane region" description="Helical" evidence="10">
    <location>
        <begin position="60"/>
        <end position="83"/>
    </location>
</feature>
<dbReference type="NCBIfam" id="TIGR01494">
    <property type="entry name" value="ATPase_P-type"/>
    <property type="match status" value="2"/>
</dbReference>
<feature type="transmembrane region" description="Helical" evidence="10">
    <location>
        <begin position="837"/>
        <end position="855"/>
    </location>
</feature>
<evidence type="ECO:0000256" key="8">
    <source>
        <dbReference type="ARBA" id="ARBA00022989"/>
    </source>
</evidence>
<dbReference type="Proteomes" id="UP000321436">
    <property type="component" value="Unassembled WGS sequence"/>
</dbReference>
<dbReference type="SMART" id="SM00831">
    <property type="entry name" value="Cation_ATPase_N"/>
    <property type="match status" value="1"/>
</dbReference>
<dbReference type="InterPro" id="IPR023298">
    <property type="entry name" value="ATPase_P-typ_TM_dom_sf"/>
</dbReference>
<evidence type="ECO:0000259" key="11">
    <source>
        <dbReference type="SMART" id="SM00831"/>
    </source>
</evidence>